<evidence type="ECO:0000256" key="1">
    <source>
        <dbReference type="ARBA" id="ARBA00007692"/>
    </source>
</evidence>
<evidence type="ECO:0000256" key="2">
    <source>
        <dbReference type="ARBA" id="ARBA00022472"/>
    </source>
</evidence>
<dbReference type="PANTHER" id="PTHR13068:SF78">
    <property type="entry name" value="MITOCHONDRIAL TRANSCRIPTION TERMINATION FACTOR FAMILY PROTEIN"/>
    <property type="match status" value="1"/>
</dbReference>
<evidence type="ECO:0000256" key="3">
    <source>
        <dbReference type="ARBA" id="ARBA00022946"/>
    </source>
</evidence>
<keyword evidence="3" id="KW-0809">Transit peptide</keyword>
<name>A0ABU6X448_9FABA</name>
<gene>
    <name evidence="4" type="ORF">PIB30_011975</name>
</gene>
<keyword evidence="2" id="KW-0806">Transcription termination</keyword>
<dbReference type="Gene3D" id="1.25.70.10">
    <property type="entry name" value="Transcription termination factor 3, mitochondrial"/>
    <property type="match status" value="1"/>
</dbReference>
<keyword evidence="2" id="KW-0804">Transcription</keyword>
<comment type="similarity">
    <text evidence="1">Belongs to the mTERF family.</text>
</comment>
<organism evidence="4 5">
    <name type="scientific">Stylosanthes scabra</name>
    <dbReference type="NCBI Taxonomy" id="79078"/>
    <lineage>
        <taxon>Eukaryota</taxon>
        <taxon>Viridiplantae</taxon>
        <taxon>Streptophyta</taxon>
        <taxon>Embryophyta</taxon>
        <taxon>Tracheophyta</taxon>
        <taxon>Spermatophyta</taxon>
        <taxon>Magnoliopsida</taxon>
        <taxon>eudicotyledons</taxon>
        <taxon>Gunneridae</taxon>
        <taxon>Pentapetalae</taxon>
        <taxon>rosids</taxon>
        <taxon>fabids</taxon>
        <taxon>Fabales</taxon>
        <taxon>Fabaceae</taxon>
        <taxon>Papilionoideae</taxon>
        <taxon>50 kb inversion clade</taxon>
        <taxon>dalbergioids sensu lato</taxon>
        <taxon>Dalbergieae</taxon>
        <taxon>Pterocarpus clade</taxon>
        <taxon>Stylosanthes</taxon>
    </lineage>
</organism>
<reference evidence="4 5" key="1">
    <citation type="journal article" date="2023" name="Plants (Basel)">
        <title>Bridging the Gap: Combining Genomics and Transcriptomics Approaches to Understand Stylosanthes scabra, an Orphan Legume from the Brazilian Caatinga.</title>
        <authorList>
            <person name="Ferreira-Neto J.R.C."/>
            <person name="da Silva M.D."/>
            <person name="Binneck E."/>
            <person name="de Melo N.F."/>
            <person name="da Silva R.H."/>
            <person name="de Melo A.L.T.M."/>
            <person name="Pandolfi V."/>
            <person name="Bustamante F.O."/>
            <person name="Brasileiro-Vidal A.C."/>
            <person name="Benko-Iseppon A.M."/>
        </authorList>
    </citation>
    <scope>NUCLEOTIDE SEQUENCE [LARGE SCALE GENOMIC DNA]</scope>
    <source>
        <tissue evidence="4">Leaves</tissue>
    </source>
</reference>
<dbReference type="PANTHER" id="PTHR13068">
    <property type="entry name" value="CGI-12 PROTEIN-RELATED"/>
    <property type="match status" value="1"/>
</dbReference>
<comment type="caution">
    <text evidence="4">The sequence shown here is derived from an EMBL/GenBank/DDBJ whole genome shotgun (WGS) entry which is preliminary data.</text>
</comment>
<dbReference type="Pfam" id="PF02536">
    <property type="entry name" value="mTERF"/>
    <property type="match status" value="1"/>
</dbReference>
<proteinExistence type="inferred from homology"/>
<sequence length="372" mass="42099">MVCYARSAGECLGSIRRNTKLMNLRNCLIFHLPHRSINEKMWTILSHSRCDCALCVSVPTSYFHHTMSGAAGAVALHTSMCSFSSSHTHRPTSTPINSHQPNTNIHLTSLLQTHPLYPLTNARLSLQFKEKILCLEIMGVDAGKALSQNPALTTASMESIQSIISFLLSKGILHKDIPRIISMCPKILTSDINADLDPVFDFLSHDLRVPDHNSRKVINKCPYLLTASVVDQLKPTLFYLRRFGFKDLKVLAYQEPVLLVSCVEKSLIPKLRYLESLGFSKDEVKDMVLRCPSLLTFNIEVNFRPKFEYFVGEMGKKLKELKEFPQYFAFSLENRIKPRHMEAVQNGINLPLSLMLESTDQEFRELIKQGGG</sequence>
<accession>A0ABU6X448</accession>
<evidence type="ECO:0000313" key="4">
    <source>
        <dbReference type="EMBL" id="MED6192637.1"/>
    </source>
</evidence>
<protein>
    <submittedName>
        <fullName evidence="4">Uncharacterized protein</fullName>
    </submittedName>
</protein>
<evidence type="ECO:0000313" key="5">
    <source>
        <dbReference type="Proteomes" id="UP001341840"/>
    </source>
</evidence>
<keyword evidence="5" id="KW-1185">Reference proteome</keyword>
<dbReference type="InterPro" id="IPR038538">
    <property type="entry name" value="MTERF_sf"/>
</dbReference>
<dbReference type="EMBL" id="JASCZI010211478">
    <property type="protein sequence ID" value="MED6192637.1"/>
    <property type="molecule type" value="Genomic_DNA"/>
</dbReference>
<keyword evidence="2" id="KW-0805">Transcription regulation</keyword>
<dbReference type="InterPro" id="IPR003690">
    <property type="entry name" value="MTERF"/>
</dbReference>
<dbReference type="Proteomes" id="UP001341840">
    <property type="component" value="Unassembled WGS sequence"/>
</dbReference>
<dbReference type="SMART" id="SM00733">
    <property type="entry name" value="Mterf"/>
    <property type="match status" value="6"/>
</dbReference>